<dbReference type="Pfam" id="PF02221">
    <property type="entry name" value="E1_DerP2_DerF2"/>
    <property type="match status" value="1"/>
</dbReference>
<reference evidence="8 9" key="1">
    <citation type="submission" date="2019-01" db="EMBL/GenBank/DDBJ databases">
        <authorList>
            <person name="Sayadi A."/>
        </authorList>
    </citation>
    <scope>NUCLEOTIDE SEQUENCE [LARGE SCALE GENOMIC DNA]</scope>
</reference>
<keyword evidence="5" id="KW-1015">Disulfide bond</keyword>
<evidence type="ECO:0000259" key="7">
    <source>
        <dbReference type="SMART" id="SM00737"/>
    </source>
</evidence>
<evidence type="ECO:0000256" key="4">
    <source>
        <dbReference type="ARBA" id="ARBA00022729"/>
    </source>
</evidence>
<dbReference type="GO" id="GO:0032367">
    <property type="term" value="P:intracellular cholesterol transport"/>
    <property type="evidence" value="ECO:0007669"/>
    <property type="project" value="InterPro"/>
</dbReference>
<evidence type="ECO:0000313" key="8">
    <source>
        <dbReference type="EMBL" id="VEN41020.1"/>
    </source>
</evidence>
<evidence type="ECO:0000256" key="2">
    <source>
        <dbReference type="ARBA" id="ARBA00006370"/>
    </source>
</evidence>
<comment type="similarity">
    <text evidence="2">Belongs to the NPC2 family.</text>
</comment>
<evidence type="ECO:0000256" key="6">
    <source>
        <dbReference type="SAM" id="SignalP"/>
    </source>
</evidence>
<dbReference type="OrthoDB" id="6712227at2759"/>
<dbReference type="GO" id="GO:0032934">
    <property type="term" value="F:sterol binding"/>
    <property type="evidence" value="ECO:0007669"/>
    <property type="project" value="InterPro"/>
</dbReference>
<organism evidence="8 9">
    <name type="scientific">Callosobruchus maculatus</name>
    <name type="common">Southern cowpea weevil</name>
    <name type="synonym">Pulse bruchid</name>
    <dbReference type="NCBI Taxonomy" id="64391"/>
    <lineage>
        <taxon>Eukaryota</taxon>
        <taxon>Metazoa</taxon>
        <taxon>Ecdysozoa</taxon>
        <taxon>Arthropoda</taxon>
        <taxon>Hexapoda</taxon>
        <taxon>Insecta</taxon>
        <taxon>Pterygota</taxon>
        <taxon>Neoptera</taxon>
        <taxon>Endopterygota</taxon>
        <taxon>Coleoptera</taxon>
        <taxon>Polyphaga</taxon>
        <taxon>Cucujiformia</taxon>
        <taxon>Chrysomeloidea</taxon>
        <taxon>Chrysomelidae</taxon>
        <taxon>Bruchinae</taxon>
        <taxon>Bruchini</taxon>
        <taxon>Callosobruchus</taxon>
    </lineage>
</organism>
<feature type="domain" description="MD-2-related lipid-recognition" evidence="7">
    <location>
        <begin position="21"/>
        <end position="143"/>
    </location>
</feature>
<dbReference type="EMBL" id="CAACVG010006683">
    <property type="protein sequence ID" value="VEN41020.1"/>
    <property type="molecule type" value="Genomic_DNA"/>
</dbReference>
<dbReference type="GO" id="GO:0005576">
    <property type="term" value="C:extracellular region"/>
    <property type="evidence" value="ECO:0007669"/>
    <property type="project" value="UniProtKB-SubCell"/>
</dbReference>
<evidence type="ECO:0000313" key="9">
    <source>
        <dbReference type="Proteomes" id="UP000410492"/>
    </source>
</evidence>
<feature type="signal peptide" evidence="6">
    <location>
        <begin position="1"/>
        <end position="20"/>
    </location>
</feature>
<dbReference type="InterPro" id="IPR014756">
    <property type="entry name" value="Ig_E-set"/>
</dbReference>
<dbReference type="AlphaFoldDB" id="A0A653BZU0"/>
<comment type="subcellular location">
    <subcellularLocation>
        <location evidence="1">Secreted</location>
    </subcellularLocation>
</comment>
<feature type="chain" id="PRO_5025045786" description="MD-2-related lipid-recognition domain-containing protein" evidence="6">
    <location>
        <begin position="21"/>
        <end position="146"/>
    </location>
</feature>
<dbReference type="CDD" id="cd00916">
    <property type="entry name" value="Npc2_like"/>
    <property type="match status" value="1"/>
</dbReference>
<dbReference type="SMART" id="SM00737">
    <property type="entry name" value="ML"/>
    <property type="match status" value="1"/>
</dbReference>
<proteinExistence type="inferred from homology"/>
<dbReference type="PANTHER" id="PTHR11306">
    <property type="entry name" value="NIEMANN PICK TYPE C2 PROTEIN NPC2-RELATED"/>
    <property type="match status" value="1"/>
</dbReference>
<dbReference type="InterPro" id="IPR003172">
    <property type="entry name" value="ML_dom"/>
</dbReference>
<dbReference type="InterPro" id="IPR039670">
    <property type="entry name" value="NPC2-like"/>
</dbReference>
<dbReference type="Proteomes" id="UP000410492">
    <property type="component" value="Unassembled WGS sequence"/>
</dbReference>
<protein>
    <recommendedName>
        <fullName evidence="7">MD-2-related lipid-recognition domain-containing protein</fullName>
    </recommendedName>
</protein>
<dbReference type="PANTHER" id="PTHR11306:SF68">
    <property type="entry name" value="NPC INTRACELLULAR CHOLESTEROL TRANSPORTER 2"/>
    <property type="match status" value="1"/>
</dbReference>
<accession>A0A653BZU0</accession>
<evidence type="ECO:0000256" key="1">
    <source>
        <dbReference type="ARBA" id="ARBA00004613"/>
    </source>
</evidence>
<keyword evidence="9" id="KW-1185">Reference proteome</keyword>
<sequence length="146" mass="15932">MLKTLACVLLVVSFSCVCLAFKDCGSKGGSVQLVDVDGCTKGRCPFNRGTEATVKFTFKSDVKEDKLKALVHGIIAHVAVPFPLPNENACKDSGIKCPIESGNTYTYVATLPVLKEYPQISLDVKFELKNENDEDLICVEFPVIIK</sequence>
<gene>
    <name evidence="8" type="ORF">CALMAC_LOCUS4996</name>
</gene>
<dbReference type="PROSITE" id="PS51257">
    <property type="entry name" value="PROKAR_LIPOPROTEIN"/>
    <property type="match status" value="1"/>
</dbReference>
<evidence type="ECO:0000256" key="5">
    <source>
        <dbReference type="ARBA" id="ARBA00023157"/>
    </source>
</evidence>
<dbReference type="SUPFAM" id="SSF81296">
    <property type="entry name" value="E set domains"/>
    <property type="match status" value="1"/>
</dbReference>
<keyword evidence="4 6" id="KW-0732">Signal</keyword>
<dbReference type="FunFam" id="2.60.40.770:FF:000001">
    <property type="entry name" value="NPC intracellular cholesterol transporter 2"/>
    <property type="match status" value="1"/>
</dbReference>
<dbReference type="Gene3D" id="2.60.40.770">
    <property type="match status" value="1"/>
</dbReference>
<evidence type="ECO:0000256" key="3">
    <source>
        <dbReference type="ARBA" id="ARBA00022525"/>
    </source>
</evidence>
<name>A0A653BZU0_CALMS</name>
<keyword evidence="3" id="KW-0964">Secreted</keyword>
<dbReference type="InterPro" id="IPR033916">
    <property type="entry name" value="ML_Npc2-like"/>
</dbReference>